<evidence type="ECO:0008006" key="3">
    <source>
        <dbReference type="Google" id="ProtNLM"/>
    </source>
</evidence>
<dbReference type="FunFam" id="2.20.110.10:FF:000025">
    <property type="entry name" value="MORN repeat, putative"/>
    <property type="match status" value="1"/>
</dbReference>
<dbReference type="InterPro" id="IPR052849">
    <property type="entry name" value="MORN_repeat_protein"/>
</dbReference>
<organism evidence="2">
    <name type="scientific">Octactis speculum</name>
    <dbReference type="NCBI Taxonomy" id="3111310"/>
    <lineage>
        <taxon>Eukaryota</taxon>
        <taxon>Sar</taxon>
        <taxon>Stramenopiles</taxon>
        <taxon>Ochrophyta</taxon>
        <taxon>Dictyochophyceae</taxon>
        <taxon>Dictyochales</taxon>
        <taxon>Dictyochaceae</taxon>
        <taxon>Octactis</taxon>
    </lineage>
</organism>
<dbReference type="SUPFAM" id="SSF82185">
    <property type="entry name" value="Histone H3 K4-specific methyltransferase SET7/9 N-terminal domain"/>
    <property type="match status" value="1"/>
</dbReference>
<keyword evidence="1" id="KW-0677">Repeat</keyword>
<dbReference type="Pfam" id="PF02493">
    <property type="entry name" value="MORN"/>
    <property type="match status" value="3"/>
</dbReference>
<dbReference type="AlphaFoldDB" id="A0A7S2G4Z4"/>
<sequence length="136" mass="15330">MSEGTQEGVFVFMDGSRYEGQYIQQDSGEMVRHGTGTFSCGADGIEQYQGSWKNDKMYGKGEFKFASGAIYKGSFVDNLFDGDGKYTWSDGATYTGSWKESKMHGNGKYIDTEHVAWKGKFYNGKYFNGKTYIIVR</sequence>
<reference evidence="2" key="1">
    <citation type="submission" date="2021-01" db="EMBL/GenBank/DDBJ databases">
        <authorList>
            <person name="Corre E."/>
            <person name="Pelletier E."/>
            <person name="Niang G."/>
            <person name="Scheremetjew M."/>
            <person name="Finn R."/>
            <person name="Kale V."/>
            <person name="Holt S."/>
            <person name="Cochrane G."/>
            <person name="Meng A."/>
            <person name="Brown T."/>
            <person name="Cohen L."/>
        </authorList>
    </citation>
    <scope>NUCLEOTIDE SEQUENCE</scope>
    <source>
        <strain evidence="2">CCMP1381</strain>
    </source>
</reference>
<name>A0A7S2G4Z4_9STRA</name>
<gene>
    <name evidence="2" type="ORF">DSPE1174_LOCUS16473</name>
</gene>
<protein>
    <recommendedName>
        <fullName evidence="3">MORN repeat-containing protein 5</fullName>
    </recommendedName>
</protein>
<accession>A0A7S2G4Z4</accession>
<dbReference type="PANTHER" id="PTHR46917:SF1">
    <property type="entry name" value="MORN REPEAT-CONTAINING PROTEIN 2"/>
    <property type="match status" value="1"/>
</dbReference>
<proteinExistence type="predicted"/>
<dbReference type="InterPro" id="IPR003409">
    <property type="entry name" value="MORN"/>
</dbReference>
<dbReference type="PANTHER" id="PTHR46917">
    <property type="entry name" value="MORN REPEAT-CONTAINING PROTEIN 2"/>
    <property type="match status" value="1"/>
</dbReference>
<dbReference type="Gene3D" id="2.20.110.10">
    <property type="entry name" value="Histone H3 K4-specific methyltransferase SET7/9 N-terminal domain"/>
    <property type="match status" value="2"/>
</dbReference>
<dbReference type="SMART" id="SM00698">
    <property type="entry name" value="MORN"/>
    <property type="match status" value="3"/>
</dbReference>
<dbReference type="EMBL" id="HBGS01032130">
    <property type="protein sequence ID" value="CAD9432771.1"/>
    <property type="molecule type" value="Transcribed_RNA"/>
</dbReference>
<evidence type="ECO:0000313" key="2">
    <source>
        <dbReference type="EMBL" id="CAD9432771.1"/>
    </source>
</evidence>
<evidence type="ECO:0000256" key="1">
    <source>
        <dbReference type="ARBA" id="ARBA00022737"/>
    </source>
</evidence>